<feature type="signal peptide" evidence="1">
    <location>
        <begin position="1"/>
        <end position="20"/>
    </location>
</feature>
<feature type="chain" id="PRO_5003957895" description="Outer membrane protein G1b" evidence="1">
    <location>
        <begin position="21"/>
        <end position="308"/>
    </location>
</feature>
<proteinExistence type="predicted"/>
<dbReference type="AlphaFoldDB" id="L2F7K8"/>
<organism evidence="2 3">
    <name type="scientific">Moraxella macacae 0408225</name>
    <dbReference type="NCBI Taxonomy" id="1230338"/>
    <lineage>
        <taxon>Bacteria</taxon>
        <taxon>Pseudomonadati</taxon>
        <taxon>Pseudomonadota</taxon>
        <taxon>Gammaproteobacteria</taxon>
        <taxon>Moraxellales</taxon>
        <taxon>Moraxellaceae</taxon>
        <taxon>Moraxella</taxon>
    </lineage>
</organism>
<dbReference type="EMBL" id="ANIN01000002">
    <property type="protein sequence ID" value="ELA08448.1"/>
    <property type="molecule type" value="Genomic_DNA"/>
</dbReference>
<evidence type="ECO:0000313" key="2">
    <source>
        <dbReference type="EMBL" id="ELA08448.1"/>
    </source>
</evidence>
<dbReference type="PATRIC" id="fig|1230338.3.peg.1667"/>
<dbReference type="RefSeq" id="WP_009502006.1">
    <property type="nucleotide sequence ID" value="NZ_ANIN01000002.1"/>
</dbReference>
<dbReference type="Gene3D" id="2.40.160.170">
    <property type="match status" value="1"/>
</dbReference>
<dbReference type="STRING" id="1230338.MOMA_07801"/>
<name>L2F7K8_9GAMM</name>
<accession>L2F7K8</accession>
<dbReference type="Proteomes" id="UP000023795">
    <property type="component" value="Unassembled WGS sequence"/>
</dbReference>
<dbReference type="eggNOG" id="ENOG5032UJV">
    <property type="taxonomic scope" value="Bacteria"/>
</dbReference>
<evidence type="ECO:0000256" key="1">
    <source>
        <dbReference type="SAM" id="SignalP"/>
    </source>
</evidence>
<comment type="caution">
    <text evidence="2">The sequence shown here is derived from an EMBL/GenBank/DDBJ whole genome shotgun (WGS) entry which is preliminary data.</text>
</comment>
<evidence type="ECO:0008006" key="4">
    <source>
        <dbReference type="Google" id="ProtNLM"/>
    </source>
</evidence>
<sequence>MRTFKLAVLPVALFATSAFAADVVVDQQVVAEPVAVSTTTYNPDNGMVKNTTTQMVDGTRTFFDTATHPAAISAEVGTLGYGGNIAWGVNDTTELVAGWNGGNPKFDINIDTTNKDSYIRWEKVLKDVGAENLNDFKGQMKFEGKMNNPYLGVNLRPLANAFTIGTGVVLQNNKVKASLSPDKNYQYPYKVTVNGVTTTYKIPANVGLEYSLETKKNLAPYLTVGFRPNITKRFGLFGEVGAAYLGGYEAKAKITGDKKDITVERNGVKVTVPVEETVRKIEQDANDKLKNTSKSWYPIAKVGATLRF</sequence>
<dbReference type="OrthoDB" id="7061880at2"/>
<keyword evidence="1" id="KW-0732">Signal</keyword>
<reference evidence="2 3" key="1">
    <citation type="journal article" date="2013" name="Genome Announc.">
        <title>Genome Sequence of Moraxella macacae 0408225, a Novel Bacterial Species Isolated from a Cynomolgus Macaque with Epistaxis.</title>
        <authorList>
            <person name="Ladner J.T."/>
            <person name="Whitehouse C.A."/>
            <person name="Koroleva G.I."/>
            <person name="Palacios G.F."/>
        </authorList>
    </citation>
    <scope>NUCLEOTIDE SEQUENCE [LARGE SCALE GENOMIC DNA]</scope>
    <source>
        <strain evidence="2 3">0408225</strain>
    </source>
</reference>
<keyword evidence="3" id="KW-1185">Reference proteome</keyword>
<protein>
    <recommendedName>
        <fullName evidence="4">Outer membrane protein G1b</fullName>
    </recommendedName>
</protein>
<gene>
    <name evidence="2" type="ORF">MOMA_07801</name>
</gene>
<evidence type="ECO:0000313" key="3">
    <source>
        <dbReference type="Proteomes" id="UP000023795"/>
    </source>
</evidence>